<sequence length="49" mass="5551">MNIDKFPLVKYPVLVIYGYVNNLMQGRSNSSQWESLCKLFSSIGSHTAN</sequence>
<accession>A0A2P6P3I8</accession>
<evidence type="ECO:0000313" key="1">
    <source>
        <dbReference type="EMBL" id="PRQ16488.1"/>
    </source>
</evidence>
<dbReference type="Proteomes" id="UP000238479">
    <property type="component" value="Chromosome 7"/>
</dbReference>
<keyword evidence="2" id="KW-1185">Reference proteome</keyword>
<reference evidence="1 2" key="1">
    <citation type="journal article" date="2018" name="Nat. Genet.">
        <title>The Rosa genome provides new insights in the design of modern roses.</title>
        <authorList>
            <person name="Bendahmane M."/>
        </authorList>
    </citation>
    <scope>NUCLEOTIDE SEQUENCE [LARGE SCALE GENOMIC DNA]</scope>
    <source>
        <strain evidence="2">cv. Old Blush</strain>
    </source>
</reference>
<proteinExistence type="predicted"/>
<gene>
    <name evidence="1" type="ORF">RchiOBHm_Chr7g0184791</name>
</gene>
<comment type="caution">
    <text evidence="1">The sequence shown here is derived from an EMBL/GenBank/DDBJ whole genome shotgun (WGS) entry which is preliminary data.</text>
</comment>
<organism evidence="1 2">
    <name type="scientific">Rosa chinensis</name>
    <name type="common">China rose</name>
    <dbReference type="NCBI Taxonomy" id="74649"/>
    <lineage>
        <taxon>Eukaryota</taxon>
        <taxon>Viridiplantae</taxon>
        <taxon>Streptophyta</taxon>
        <taxon>Embryophyta</taxon>
        <taxon>Tracheophyta</taxon>
        <taxon>Spermatophyta</taxon>
        <taxon>Magnoliopsida</taxon>
        <taxon>eudicotyledons</taxon>
        <taxon>Gunneridae</taxon>
        <taxon>Pentapetalae</taxon>
        <taxon>rosids</taxon>
        <taxon>fabids</taxon>
        <taxon>Rosales</taxon>
        <taxon>Rosaceae</taxon>
        <taxon>Rosoideae</taxon>
        <taxon>Rosoideae incertae sedis</taxon>
        <taxon>Rosa</taxon>
    </lineage>
</organism>
<evidence type="ECO:0000313" key="2">
    <source>
        <dbReference type="Proteomes" id="UP000238479"/>
    </source>
</evidence>
<name>A0A2P6P3I8_ROSCH</name>
<dbReference type="AlphaFoldDB" id="A0A2P6P3I8"/>
<dbReference type="Gramene" id="PRQ16488">
    <property type="protein sequence ID" value="PRQ16488"/>
    <property type="gene ID" value="RchiOBHm_Chr7g0184791"/>
</dbReference>
<protein>
    <submittedName>
        <fullName evidence="1">Uncharacterized protein</fullName>
    </submittedName>
</protein>
<dbReference type="EMBL" id="PDCK01000045">
    <property type="protein sequence ID" value="PRQ16488.1"/>
    <property type="molecule type" value="Genomic_DNA"/>
</dbReference>